<evidence type="ECO:0000256" key="5">
    <source>
        <dbReference type="ARBA" id="ARBA00022989"/>
    </source>
</evidence>
<proteinExistence type="inferred from homology"/>
<evidence type="ECO:0000313" key="9">
    <source>
        <dbReference type="EMBL" id="EFB34880.1"/>
    </source>
</evidence>
<dbReference type="SUPFAM" id="SSF118215">
    <property type="entry name" value="Proton glutamate symport protein"/>
    <property type="match status" value="1"/>
</dbReference>
<feature type="transmembrane region" description="Helical" evidence="8">
    <location>
        <begin position="101"/>
        <end position="123"/>
    </location>
</feature>
<evidence type="ECO:0000256" key="2">
    <source>
        <dbReference type="ARBA" id="ARBA00006148"/>
    </source>
</evidence>
<feature type="region of interest" description="Disordered" evidence="7">
    <location>
        <begin position="1"/>
        <end position="22"/>
    </location>
</feature>
<dbReference type="STRING" id="537011.PREVCOP_05599"/>
<feature type="compositionally biased region" description="Polar residues" evidence="7">
    <location>
        <begin position="1"/>
        <end position="19"/>
    </location>
</feature>
<dbReference type="HOGENOM" id="CLU_019375_7_1_10"/>
<dbReference type="InterPro" id="IPR036458">
    <property type="entry name" value="Na:dicarbo_symporter_sf"/>
</dbReference>
<dbReference type="InterPro" id="IPR001991">
    <property type="entry name" value="Na-dicarboxylate_symporter"/>
</dbReference>
<comment type="similarity">
    <text evidence="2">Belongs to the dicarboxylate/amino acid:cation symporter (DAACS) (TC 2.A.23) family.</text>
</comment>
<keyword evidence="5 8" id="KW-1133">Transmembrane helix</keyword>
<keyword evidence="10" id="KW-1185">Reference proteome</keyword>
<dbReference type="PANTHER" id="PTHR42865">
    <property type="entry name" value="PROTON/GLUTAMATE-ASPARTATE SYMPORTER"/>
    <property type="match status" value="1"/>
</dbReference>
<sequence length="430" mass="45922">MVETMNNIGNRQPDNNAGCSKQKGVKNKQTQQLVLWIGALIVGAVLGIFGISWLDGLMNFIATVYTRLFQLLAVPTIALAVITTLASLGNQADTGKIFRHAITYTLLTTIAAAAVGLVLYNIVSPGNLPTALVQSGMADVPQKLGETSYYDHILGVIPNNIIKPFAEGNVLSILILAAAAGIALAKMPSSDKKEVVMKGLFGLQDLLFMLIHGLIWALPLGIVAFAAQLSAQFSAGIVMASLGKYVAVILGGNVIQFFIILPLFLLARGLNPVRTLGKMMPAVLMALFTKSSAATLPVTMQTAEDRLGVSNQVSRFVLPICTTINMNGCAAFILVTSLFLMQNGGMPLPWTTMILWLFISVISAVGNAGVPMGCYFLTLSLMSGINAPIGIMGIILPIYTIIDMIETAENVWSDSCVCAMVDRDLKRQKQ</sequence>
<evidence type="ECO:0000256" key="8">
    <source>
        <dbReference type="SAM" id="Phobius"/>
    </source>
</evidence>
<dbReference type="GO" id="GO:0015184">
    <property type="term" value="F:L-cystine transmembrane transporter activity"/>
    <property type="evidence" value="ECO:0007669"/>
    <property type="project" value="TreeGrafter"/>
</dbReference>
<comment type="caution">
    <text evidence="9">The sequence shown here is derived from an EMBL/GenBank/DDBJ whole genome shotgun (WGS) entry which is preliminary data.</text>
</comment>
<dbReference type="GO" id="GO:0005886">
    <property type="term" value="C:plasma membrane"/>
    <property type="evidence" value="ECO:0007669"/>
    <property type="project" value="TreeGrafter"/>
</dbReference>
<evidence type="ECO:0000256" key="3">
    <source>
        <dbReference type="ARBA" id="ARBA00022448"/>
    </source>
</evidence>
<dbReference type="PANTHER" id="PTHR42865:SF5">
    <property type="entry name" value="L-CYSTINE TRANSPORTER TCYP"/>
    <property type="match status" value="1"/>
</dbReference>
<feature type="transmembrane region" description="Helical" evidence="8">
    <location>
        <begin position="33"/>
        <end position="53"/>
    </location>
</feature>
<feature type="transmembrane region" description="Helical" evidence="8">
    <location>
        <begin position="316"/>
        <end position="341"/>
    </location>
</feature>
<evidence type="ECO:0000256" key="6">
    <source>
        <dbReference type="ARBA" id="ARBA00023136"/>
    </source>
</evidence>
<reference evidence="9" key="1">
    <citation type="submission" date="2009-11" db="EMBL/GenBank/DDBJ databases">
        <authorList>
            <person name="Weinstock G."/>
            <person name="Sodergren E."/>
            <person name="Clifton S."/>
            <person name="Fulton L."/>
            <person name="Fulton B."/>
            <person name="Courtney L."/>
            <person name="Fronick C."/>
            <person name="Harrison M."/>
            <person name="Strong C."/>
            <person name="Farmer C."/>
            <person name="Delahaunty K."/>
            <person name="Markovic C."/>
            <person name="Hall O."/>
            <person name="Minx P."/>
            <person name="Tomlinson C."/>
            <person name="Mitreva M."/>
            <person name="Nelson J."/>
            <person name="Hou S."/>
            <person name="Wollam A."/>
            <person name="Pepin K.H."/>
            <person name="Johnson M."/>
            <person name="Bhonagiri V."/>
            <person name="Nash W.E."/>
            <person name="Warren W."/>
            <person name="Chinwalla A."/>
            <person name="Mardis E.R."/>
            <person name="Wilson R.K."/>
        </authorList>
    </citation>
    <scope>NUCLEOTIDE SEQUENCE [LARGE SCALE GENOMIC DNA]</scope>
    <source>
        <strain evidence="9">DSM 18205</strain>
    </source>
</reference>
<organism evidence="9 10">
    <name type="scientific">Segatella copri DSM 18205</name>
    <dbReference type="NCBI Taxonomy" id="537011"/>
    <lineage>
        <taxon>Bacteria</taxon>
        <taxon>Pseudomonadati</taxon>
        <taxon>Bacteroidota</taxon>
        <taxon>Bacteroidia</taxon>
        <taxon>Bacteroidales</taxon>
        <taxon>Prevotellaceae</taxon>
        <taxon>Segatella</taxon>
    </lineage>
</organism>
<accession>D1PEF2</accession>
<feature type="transmembrane region" description="Helical" evidence="8">
    <location>
        <begin position="353"/>
        <end position="378"/>
    </location>
</feature>
<evidence type="ECO:0000256" key="4">
    <source>
        <dbReference type="ARBA" id="ARBA00022692"/>
    </source>
</evidence>
<dbReference type="Proteomes" id="UP000004477">
    <property type="component" value="Unassembled WGS sequence"/>
</dbReference>
<keyword evidence="4 8" id="KW-0812">Transmembrane</keyword>
<dbReference type="EMBL" id="ACBX02000023">
    <property type="protein sequence ID" value="EFB34880.1"/>
    <property type="molecule type" value="Genomic_DNA"/>
</dbReference>
<keyword evidence="3" id="KW-0813">Transport</keyword>
<gene>
    <name evidence="9" type="ORF">PREVCOP_05599</name>
</gene>
<dbReference type="PaxDb" id="537011-PREVCOP_05599"/>
<dbReference type="AlphaFoldDB" id="D1PEF2"/>
<feature type="transmembrane region" description="Helical" evidence="8">
    <location>
        <begin position="68"/>
        <end position="89"/>
    </location>
</feature>
<dbReference type="GO" id="GO:0015293">
    <property type="term" value="F:symporter activity"/>
    <property type="evidence" value="ECO:0007669"/>
    <property type="project" value="InterPro"/>
</dbReference>
<feature type="transmembrane region" description="Helical" evidence="8">
    <location>
        <begin position="245"/>
        <end position="267"/>
    </location>
</feature>
<protein>
    <submittedName>
        <fullName evidence="9">Transporter, dicarboxylate/amino acid:cation Na+/H+ symporter family protein</fullName>
    </submittedName>
</protein>
<feature type="transmembrane region" description="Helical" evidence="8">
    <location>
        <begin position="168"/>
        <end position="185"/>
    </location>
</feature>
<dbReference type="Gene3D" id="1.10.3860.10">
    <property type="entry name" value="Sodium:dicarboxylate symporter"/>
    <property type="match status" value="1"/>
</dbReference>
<feature type="transmembrane region" description="Helical" evidence="8">
    <location>
        <begin position="384"/>
        <end position="402"/>
    </location>
</feature>
<evidence type="ECO:0000313" key="10">
    <source>
        <dbReference type="Proteomes" id="UP000004477"/>
    </source>
</evidence>
<evidence type="ECO:0000256" key="7">
    <source>
        <dbReference type="SAM" id="MobiDB-lite"/>
    </source>
</evidence>
<dbReference type="Pfam" id="PF00375">
    <property type="entry name" value="SDF"/>
    <property type="match status" value="1"/>
</dbReference>
<keyword evidence="6 8" id="KW-0472">Membrane</keyword>
<name>D1PEF2_9BACT</name>
<evidence type="ECO:0000256" key="1">
    <source>
        <dbReference type="ARBA" id="ARBA00004141"/>
    </source>
</evidence>
<comment type="subcellular location">
    <subcellularLocation>
        <location evidence="1">Membrane</location>
        <topology evidence="1">Multi-pass membrane protein</topology>
    </subcellularLocation>
</comment>
<feature type="transmembrane region" description="Helical" evidence="8">
    <location>
        <begin position="206"/>
        <end position="225"/>
    </location>
</feature>
<dbReference type="PRINTS" id="PR00173">
    <property type="entry name" value="EDTRNSPORT"/>
</dbReference>